<proteinExistence type="predicted"/>
<accession>A0A699ZNJ1</accession>
<dbReference type="Proteomes" id="UP000485058">
    <property type="component" value="Unassembled WGS sequence"/>
</dbReference>
<keyword evidence="2" id="KW-1185">Reference proteome</keyword>
<evidence type="ECO:0008006" key="3">
    <source>
        <dbReference type="Google" id="ProtNLM"/>
    </source>
</evidence>
<gene>
    <name evidence="1" type="ORF">HaLaN_14070</name>
</gene>
<dbReference type="EMBL" id="BLLF01001147">
    <property type="protein sequence ID" value="GFH17432.1"/>
    <property type="molecule type" value="Genomic_DNA"/>
</dbReference>
<protein>
    <recommendedName>
        <fullName evidence="3">Reverse transcriptase domain-containing protein</fullName>
    </recommendedName>
</protein>
<comment type="caution">
    <text evidence="1">The sequence shown here is derived from an EMBL/GenBank/DDBJ whole genome shotgun (WGS) entry which is preliminary data.</text>
</comment>
<dbReference type="AlphaFoldDB" id="A0A699ZNJ1"/>
<evidence type="ECO:0000313" key="1">
    <source>
        <dbReference type="EMBL" id="GFH17432.1"/>
    </source>
</evidence>
<organism evidence="1 2">
    <name type="scientific">Haematococcus lacustris</name>
    <name type="common">Green alga</name>
    <name type="synonym">Haematococcus pluvialis</name>
    <dbReference type="NCBI Taxonomy" id="44745"/>
    <lineage>
        <taxon>Eukaryota</taxon>
        <taxon>Viridiplantae</taxon>
        <taxon>Chlorophyta</taxon>
        <taxon>core chlorophytes</taxon>
        <taxon>Chlorophyceae</taxon>
        <taxon>CS clade</taxon>
        <taxon>Chlamydomonadales</taxon>
        <taxon>Haematococcaceae</taxon>
        <taxon>Haematococcus</taxon>
    </lineage>
</organism>
<reference evidence="1 2" key="1">
    <citation type="submission" date="2020-02" db="EMBL/GenBank/DDBJ databases">
        <title>Draft genome sequence of Haematococcus lacustris strain NIES-144.</title>
        <authorList>
            <person name="Morimoto D."/>
            <person name="Nakagawa S."/>
            <person name="Yoshida T."/>
            <person name="Sawayama S."/>
        </authorList>
    </citation>
    <scope>NUCLEOTIDE SEQUENCE [LARGE SCALE GENOMIC DNA]</scope>
    <source>
        <strain evidence="1 2">NIES-144</strain>
    </source>
</reference>
<sequence length="139" mass="14824">MPSTASFSLPSLTSNRPMTTYLDNIWGSTCGLRSSCHSPCLPTWRVCIGMVDGPHRTPPVTPDQGVKQGCPISPLLAFLGQDVPLSNLVQTRMLSFLSCPSSFTGSELQGDQGRCGVRQELSGQLECSIPVGRQRADGG</sequence>
<name>A0A699ZNJ1_HAELA</name>
<evidence type="ECO:0000313" key="2">
    <source>
        <dbReference type="Proteomes" id="UP000485058"/>
    </source>
</evidence>